<dbReference type="InterPro" id="IPR043743">
    <property type="entry name" value="DUF5688"/>
</dbReference>
<accession>A0A9D1TF66</accession>
<dbReference type="Pfam" id="PF18941">
    <property type="entry name" value="DUF5688"/>
    <property type="match status" value="1"/>
</dbReference>
<reference evidence="2" key="2">
    <citation type="submission" date="2021-04" db="EMBL/GenBank/DDBJ databases">
        <authorList>
            <person name="Gilroy R."/>
        </authorList>
    </citation>
    <scope>NUCLEOTIDE SEQUENCE</scope>
    <source>
        <strain evidence="2">CHK195-9823</strain>
    </source>
</reference>
<protein>
    <submittedName>
        <fullName evidence="2">Uncharacterized protein</fullName>
    </submittedName>
</protein>
<sequence>MQYRCGQSIEEIAEKLISDLKNSGRELSNINLNEDVIRPDRIIPALIPSEGNEALLRTVPHVPFENLQIIFKINAPEIEGGCTANVTYEYMDQNGWTEEKLLEIALKNDMFKENILLIPFEFYALERPAYARDDDLSCFSGLTVPMITVTNVYRKFGTAAILDKEVMAKIAEAFGEDLYIIPDSIHDCVVVPKSEYPEAELEERSPGKECKAPHSEDWLSDDLYYFDRLTREITRFSGREERQKSPGIKFSDQCRK</sequence>
<proteinExistence type="predicted"/>
<name>A0A9D1TF66_9FIRM</name>
<organism evidence="2 3">
    <name type="scientific">Candidatus Blautia stercorigallinarum</name>
    <dbReference type="NCBI Taxonomy" id="2838501"/>
    <lineage>
        <taxon>Bacteria</taxon>
        <taxon>Bacillati</taxon>
        <taxon>Bacillota</taxon>
        <taxon>Clostridia</taxon>
        <taxon>Lachnospirales</taxon>
        <taxon>Lachnospiraceae</taxon>
        <taxon>Blautia</taxon>
    </lineage>
</organism>
<dbReference type="Proteomes" id="UP000886814">
    <property type="component" value="Unassembled WGS sequence"/>
</dbReference>
<evidence type="ECO:0000256" key="1">
    <source>
        <dbReference type="SAM" id="MobiDB-lite"/>
    </source>
</evidence>
<comment type="caution">
    <text evidence="2">The sequence shown here is derived from an EMBL/GenBank/DDBJ whole genome shotgun (WGS) entry which is preliminary data.</text>
</comment>
<evidence type="ECO:0000313" key="3">
    <source>
        <dbReference type="Proteomes" id="UP000886814"/>
    </source>
</evidence>
<dbReference type="AlphaFoldDB" id="A0A9D1TF66"/>
<reference evidence="2" key="1">
    <citation type="journal article" date="2021" name="PeerJ">
        <title>Extensive microbial diversity within the chicken gut microbiome revealed by metagenomics and culture.</title>
        <authorList>
            <person name="Gilroy R."/>
            <person name="Ravi A."/>
            <person name="Getino M."/>
            <person name="Pursley I."/>
            <person name="Horton D.L."/>
            <person name="Alikhan N.F."/>
            <person name="Baker D."/>
            <person name="Gharbi K."/>
            <person name="Hall N."/>
            <person name="Watson M."/>
            <person name="Adriaenssens E.M."/>
            <person name="Foster-Nyarko E."/>
            <person name="Jarju S."/>
            <person name="Secka A."/>
            <person name="Antonio M."/>
            <person name="Oren A."/>
            <person name="Chaudhuri R.R."/>
            <person name="La Ragione R."/>
            <person name="Hildebrand F."/>
            <person name="Pallen M.J."/>
        </authorList>
    </citation>
    <scope>NUCLEOTIDE SEQUENCE</scope>
    <source>
        <strain evidence="2">CHK195-9823</strain>
    </source>
</reference>
<gene>
    <name evidence="2" type="ORF">H9747_05890</name>
</gene>
<feature type="region of interest" description="Disordered" evidence="1">
    <location>
        <begin position="237"/>
        <end position="256"/>
    </location>
</feature>
<evidence type="ECO:0000313" key="2">
    <source>
        <dbReference type="EMBL" id="HIV38519.1"/>
    </source>
</evidence>
<dbReference type="EMBL" id="DXIQ01000034">
    <property type="protein sequence ID" value="HIV38519.1"/>
    <property type="molecule type" value="Genomic_DNA"/>
</dbReference>